<dbReference type="SUPFAM" id="SSF51126">
    <property type="entry name" value="Pectin lyase-like"/>
    <property type="match status" value="1"/>
</dbReference>
<dbReference type="HOGENOM" id="CLU_1345713_0_0_9"/>
<gene>
    <name evidence="1" type="ORF">CLOSTHATH_07552</name>
</gene>
<protein>
    <submittedName>
        <fullName evidence="1">Uncharacterized protein</fullName>
    </submittedName>
</protein>
<accession>D3AV76</accession>
<dbReference type="InterPro" id="IPR011050">
    <property type="entry name" value="Pectin_lyase_fold/virulence"/>
</dbReference>
<dbReference type="InterPro" id="IPR012334">
    <property type="entry name" value="Pectin_lyas_fold"/>
</dbReference>
<sequence length="204" mass="20809">TSLTLKDSAGGGVLSVDNNLNGSSLEIGNAAVTIDGAISFNRGVIIVNNGTLDGSNIEFTVNSSGMRPFQIENSTVKNLKARVSGGLHGMSISGSSNVTITGGEYYGSKAGLIITGSDSTVKLTGGVFKVGQSDSVGAAIRCDDMSLGDLLEEGCNYYMGGDVVDLSTLTDDHKLGDHENPVTVKSLTHTITFNANGGSVSPAS</sequence>
<dbReference type="EMBL" id="ACIO01001229">
    <property type="protein sequence ID" value="EFC94280.1"/>
    <property type="molecule type" value="Genomic_DNA"/>
</dbReference>
<organism evidence="1 2">
    <name type="scientific">Hungatella hathewayi DSM 13479</name>
    <dbReference type="NCBI Taxonomy" id="566550"/>
    <lineage>
        <taxon>Bacteria</taxon>
        <taxon>Bacillati</taxon>
        <taxon>Bacillota</taxon>
        <taxon>Clostridia</taxon>
        <taxon>Lachnospirales</taxon>
        <taxon>Lachnospiraceae</taxon>
        <taxon>Hungatella</taxon>
    </lineage>
</organism>
<name>D3AV76_9FIRM</name>
<dbReference type="Proteomes" id="UP000004968">
    <property type="component" value="Unassembled WGS sequence"/>
</dbReference>
<dbReference type="AlphaFoldDB" id="D3AV76"/>
<feature type="non-terminal residue" evidence="1">
    <location>
        <position position="204"/>
    </location>
</feature>
<reference evidence="1 2" key="1">
    <citation type="submission" date="2010-01" db="EMBL/GenBank/DDBJ databases">
        <authorList>
            <person name="Weinstock G."/>
            <person name="Sodergren E."/>
            <person name="Clifton S."/>
            <person name="Fulton L."/>
            <person name="Fulton B."/>
            <person name="Courtney L."/>
            <person name="Fronick C."/>
            <person name="Harrison M."/>
            <person name="Strong C."/>
            <person name="Farmer C."/>
            <person name="Delahaunty K."/>
            <person name="Markovic C."/>
            <person name="Hall O."/>
            <person name="Minx P."/>
            <person name="Tomlinson C."/>
            <person name="Mitreva M."/>
            <person name="Nelson J."/>
            <person name="Hou S."/>
            <person name="Wollam A."/>
            <person name="Pepin K.H."/>
            <person name="Johnson M."/>
            <person name="Bhonagiri V."/>
            <person name="Nash W.E."/>
            <person name="Warren W."/>
            <person name="Chinwalla A."/>
            <person name="Mardis E.R."/>
            <person name="Wilson R.K."/>
        </authorList>
    </citation>
    <scope>NUCLEOTIDE SEQUENCE [LARGE SCALE GENOMIC DNA]</scope>
    <source>
        <strain evidence="1 2">DSM 13479</strain>
    </source>
</reference>
<comment type="caution">
    <text evidence="1">The sequence shown here is derived from an EMBL/GenBank/DDBJ whole genome shotgun (WGS) entry which is preliminary data.</text>
</comment>
<dbReference type="RefSeq" id="WP_006777973.1">
    <property type="nucleotide sequence ID" value="NZ_GG668255.1"/>
</dbReference>
<evidence type="ECO:0000313" key="2">
    <source>
        <dbReference type="Proteomes" id="UP000004968"/>
    </source>
</evidence>
<dbReference type="Gene3D" id="2.160.20.10">
    <property type="entry name" value="Single-stranded right-handed beta-helix, Pectin lyase-like"/>
    <property type="match status" value="1"/>
</dbReference>
<evidence type="ECO:0000313" key="1">
    <source>
        <dbReference type="EMBL" id="EFC94280.1"/>
    </source>
</evidence>
<proteinExistence type="predicted"/>
<feature type="non-terminal residue" evidence="1">
    <location>
        <position position="1"/>
    </location>
</feature>